<sequence>MPSAEPPPMAAVASSLVRSTAPVDRCKAAAACYNIKPYSRIAVTFPDVGNVYAICACGEEKVRCNRLGMNNFHPDALSDPSDAMAALEREHEELQALLRDEIEALRTEGGIAALRIEEERHLKELAHASQRLKASDATRGLDAALLCRRLRLGVEGRPRGLPSLRAQAAALRKSPLFDAESYRAALCVALPRRLSAERHYVAAGAFEGLDPGPDFSTRTYYMLNPDVLEAGWPALAHYVLHGAAEGRQVRLGNDESGNG</sequence>
<name>A0A0M7BCG4_9RHOB</name>
<gene>
    <name evidence="1" type="ORF">JSE7799_01685</name>
</gene>
<accession>A0A0M7BCG4</accession>
<dbReference type="Proteomes" id="UP000049455">
    <property type="component" value="Unassembled WGS sequence"/>
</dbReference>
<protein>
    <submittedName>
        <fullName evidence="1">Uncharacterized protein</fullName>
    </submittedName>
</protein>
<evidence type="ECO:0000313" key="1">
    <source>
        <dbReference type="EMBL" id="CUH38966.1"/>
    </source>
</evidence>
<proteinExistence type="predicted"/>
<organism evidence="1 2">
    <name type="scientific">Jannaschia seosinensis</name>
    <dbReference type="NCBI Taxonomy" id="313367"/>
    <lineage>
        <taxon>Bacteria</taxon>
        <taxon>Pseudomonadati</taxon>
        <taxon>Pseudomonadota</taxon>
        <taxon>Alphaproteobacteria</taxon>
        <taxon>Rhodobacterales</taxon>
        <taxon>Roseobacteraceae</taxon>
        <taxon>Jannaschia</taxon>
    </lineage>
</organism>
<dbReference type="AlphaFoldDB" id="A0A0M7BCG4"/>
<reference evidence="1 2" key="1">
    <citation type="submission" date="2015-09" db="EMBL/GenBank/DDBJ databases">
        <authorList>
            <person name="Jackson K.R."/>
            <person name="Lunt B.L."/>
            <person name="Fisher J.N.B."/>
            <person name="Gardner A.V."/>
            <person name="Bailey M.E."/>
            <person name="Deus L.M."/>
            <person name="Earl A.S."/>
            <person name="Gibby P.D."/>
            <person name="Hartmann K.A."/>
            <person name="Liu J.E."/>
            <person name="Manci A.M."/>
            <person name="Nielsen D.A."/>
            <person name="Solomon M.B."/>
            <person name="Breakwell D.P."/>
            <person name="Burnett S.H."/>
            <person name="Grose J.H."/>
        </authorList>
    </citation>
    <scope>NUCLEOTIDE SEQUENCE [LARGE SCALE GENOMIC DNA]</scope>
    <source>
        <strain evidence="1 2">CECT 7799</strain>
    </source>
</reference>
<dbReference type="STRING" id="313367.JSE7799_01685"/>
<dbReference type="EMBL" id="CYPR01000103">
    <property type="protein sequence ID" value="CUH38966.1"/>
    <property type="molecule type" value="Genomic_DNA"/>
</dbReference>
<evidence type="ECO:0000313" key="2">
    <source>
        <dbReference type="Proteomes" id="UP000049455"/>
    </source>
</evidence>
<keyword evidence="2" id="KW-1185">Reference proteome</keyword>